<comment type="caution">
    <text evidence="2">The sequence shown here is derived from an EMBL/GenBank/DDBJ whole genome shotgun (WGS) entry which is preliminary data.</text>
</comment>
<dbReference type="InterPro" id="IPR036873">
    <property type="entry name" value="Rhodanese-like_dom_sf"/>
</dbReference>
<dbReference type="Pfam" id="PF00291">
    <property type="entry name" value="PALP"/>
    <property type="match status" value="1"/>
</dbReference>
<dbReference type="SUPFAM" id="SSF52821">
    <property type="entry name" value="Rhodanese/Cell cycle control phosphatase"/>
    <property type="match status" value="1"/>
</dbReference>
<evidence type="ECO:0000259" key="1">
    <source>
        <dbReference type="PROSITE" id="PS50206"/>
    </source>
</evidence>
<dbReference type="SMART" id="SM00450">
    <property type="entry name" value="RHOD"/>
    <property type="match status" value="1"/>
</dbReference>
<protein>
    <submittedName>
        <fullName evidence="2">Cysteine synthase</fullName>
    </submittedName>
</protein>
<organism evidence="2 3">
    <name type="scientific">Colletotrichum spinosum</name>
    <dbReference type="NCBI Taxonomy" id="1347390"/>
    <lineage>
        <taxon>Eukaryota</taxon>
        <taxon>Fungi</taxon>
        <taxon>Dikarya</taxon>
        <taxon>Ascomycota</taxon>
        <taxon>Pezizomycotina</taxon>
        <taxon>Sordariomycetes</taxon>
        <taxon>Hypocreomycetidae</taxon>
        <taxon>Glomerellales</taxon>
        <taxon>Glomerellaceae</taxon>
        <taxon>Colletotrichum</taxon>
        <taxon>Colletotrichum orbiculare species complex</taxon>
    </lineage>
</organism>
<proteinExistence type="predicted"/>
<gene>
    <name evidence="2" type="primary">cysK-1</name>
    <name evidence="2" type="ORF">C8035_v001921</name>
</gene>
<evidence type="ECO:0000313" key="3">
    <source>
        <dbReference type="Proteomes" id="UP000295083"/>
    </source>
</evidence>
<dbReference type="PROSITE" id="PS50206">
    <property type="entry name" value="RHODANESE_3"/>
    <property type="match status" value="1"/>
</dbReference>
<dbReference type="AlphaFoldDB" id="A0A4R8Q234"/>
<keyword evidence="3" id="KW-1185">Reference proteome</keyword>
<dbReference type="EMBL" id="QAPG01000112">
    <property type="protein sequence ID" value="TDZ30980.1"/>
    <property type="molecule type" value="Genomic_DNA"/>
</dbReference>
<dbReference type="PANTHER" id="PTHR10314">
    <property type="entry name" value="CYSTATHIONINE BETA-SYNTHASE"/>
    <property type="match status" value="1"/>
</dbReference>
<dbReference type="InterPro" id="IPR036052">
    <property type="entry name" value="TrpB-like_PALP_sf"/>
</dbReference>
<evidence type="ECO:0000313" key="2">
    <source>
        <dbReference type="EMBL" id="TDZ30980.1"/>
    </source>
</evidence>
<dbReference type="InterPro" id="IPR001926">
    <property type="entry name" value="TrpB-like_PALP"/>
</dbReference>
<dbReference type="Gene3D" id="3.40.250.10">
    <property type="entry name" value="Rhodanese-like domain"/>
    <property type="match status" value="1"/>
</dbReference>
<dbReference type="Gene3D" id="3.40.50.1100">
    <property type="match status" value="2"/>
</dbReference>
<dbReference type="Proteomes" id="UP000295083">
    <property type="component" value="Unassembled WGS sequence"/>
</dbReference>
<name>A0A4R8Q234_9PEZI</name>
<feature type="domain" description="Rhodanese" evidence="1">
    <location>
        <begin position="421"/>
        <end position="538"/>
    </location>
</feature>
<sequence>MPAQNNVFSGPQSVADYFDPDKNPLLPLVEIPDRLNPYREDGVRIYAKMLTCLPAQNVKQDAHDKKIVEASSGSTVLSLGIIARVLWGNEDVDAYVTNKKPPESLNMLRFFGIRPCLYGGLAQQEPTDPTGIMCRLRRRAAQDGDMVYPGQYDNPNNWKAHEEWTGPQIFRQLPQISVFCSTVGTGGAITGTGVYLKSQKPEVKVIGIFNKFGDPTPGPRHFHGFHTSGFPWQGTVDTRIEVSSVDSYRMSMRLSREGLIAGPSSGEALHGLLEHISNLKKVDGLDQLRDDKTGDISCVFTCSDLPYQYLPAYFQKLGAEEFPGIENEVLLRCDQNRHDERWILDAEKAVTLLFASTGVVPSKTSSTTKTIETVENYTPNEVMLAQPPKSRSWMSYLFRLFFPASPESDPECCAGHFRGSISPSALVLDLRSAADFKARHLPDSHSVPLESLKSRLVDGDLFGDADAVYTVWTEIQQCFDQSRVSRRLQSARAARKTVLLVCYNGDASKLASSTLRARDYEAFSVDGGLKALWPKVESLMLV</sequence>
<accession>A0A4R8Q234</accession>
<dbReference type="InterPro" id="IPR050214">
    <property type="entry name" value="Cys_Synth/Cystath_Beta-Synth"/>
</dbReference>
<reference evidence="2 3" key="1">
    <citation type="submission" date="2018-11" db="EMBL/GenBank/DDBJ databases">
        <title>Genome sequence and assembly of Colletotrichum spinosum.</title>
        <authorList>
            <person name="Gan P."/>
            <person name="Shirasu K."/>
        </authorList>
    </citation>
    <scope>NUCLEOTIDE SEQUENCE [LARGE SCALE GENOMIC DNA]</scope>
    <source>
        <strain evidence="2 3">CBS 515.97</strain>
    </source>
</reference>
<dbReference type="SUPFAM" id="SSF53686">
    <property type="entry name" value="Tryptophan synthase beta subunit-like PLP-dependent enzymes"/>
    <property type="match status" value="1"/>
</dbReference>
<dbReference type="Pfam" id="PF00581">
    <property type="entry name" value="Rhodanese"/>
    <property type="match status" value="1"/>
</dbReference>
<dbReference type="CDD" id="cd00158">
    <property type="entry name" value="RHOD"/>
    <property type="match status" value="1"/>
</dbReference>
<dbReference type="InterPro" id="IPR001763">
    <property type="entry name" value="Rhodanese-like_dom"/>
</dbReference>